<sequence>MAPSDMYFMEGYGLLEAMSAIEIGEPRLDTGLIKDNEDQTPFDPTTPLLPEEICWILDRAYAYEMEWHTGRVLSHTVFTLVYIHELPNLEPDFTMNLTTQLQDPFRPTELITIVLRSAVQGLLKCCDLSWRELSSGDMLDTEDWQSDKCEVSLLEGMPTKAVIARLEESVSWVFRSTKVPEDWRQPLIARIMLRKSFLQLLECQLHADPMRFVKVIEETRRWLAYVRSHPSSELKSDSPARRAFDPMIIRRLSAAVPASKGAEPDVEWAWCILGAFLDDLHDLCFLATTLSITAWENMGNWRIWSAGSRRQLSYVRSFTQRTFYNGVLVLHHFPFKWLVDRFFLESLGVPYESILRKIGQRWNKKEPPPIQNLERILFTVGLVAFINLRRYLAKSLVIWHRLYDLLLDIKGNLKRNAMPLDDVLQYLPTVVLHWRLSIIQEMIFSAFQLELYSPVEIPFAYWYATKLIEIRLDCLDNLMLVLPNSSLTYHEYRFQKDFLTALQHISMALFFTTLSMVPYDWDSVRPTFYSRYKWAYKPEYDRIKATQIPFPSLHRFIRTCEGIALSEVLEVSPADMIHIANVILKQLSNVGLPDGWAGPGKKYRVQFLQTTLAACERLEALPSSFKEIESFNIGLLKWDIHLHPWFPSLVEEDSGRRKKSYVRHL</sequence>
<evidence type="ECO:0000313" key="6">
    <source>
        <dbReference type="EMBL" id="KIL68496.1"/>
    </source>
</evidence>
<dbReference type="InterPro" id="IPR057982">
    <property type="entry name" value="TPR_NAA35"/>
</dbReference>
<comment type="subcellular location">
    <subcellularLocation>
        <location evidence="1">Cytoplasm</location>
    </subcellularLocation>
</comment>
<evidence type="ECO:0000256" key="3">
    <source>
        <dbReference type="ARBA" id="ARBA00022490"/>
    </source>
</evidence>
<evidence type="ECO:0000259" key="4">
    <source>
        <dbReference type="Pfam" id="PF04112"/>
    </source>
</evidence>
<dbReference type="Proteomes" id="UP000054549">
    <property type="component" value="Unassembled WGS sequence"/>
</dbReference>
<dbReference type="GO" id="GO:0031417">
    <property type="term" value="C:NatC complex"/>
    <property type="evidence" value="ECO:0007669"/>
    <property type="project" value="InterPro"/>
</dbReference>
<dbReference type="InterPro" id="IPR057983">
    <property type="entry name" value="NAA35-like_N"/>
</dbReference>
<dbReference type="HOGENOM" id="CLU_017051_0_0_1"/>
<dbReference type="PANTHER" id="PTHR21373">
    <property type="entry name" value="GLUCOSE REPRESSIBLE PROTEIN MAK10"/>
    <property type="match status" value="1"/>
</dbReference>
<proteinExistence type="inferred from homology"/>
<evidence type="ECO:0000313" key="7">
    <source>
        <dbReference type="Proteomes" id="UP000054549"/>
    </source>
</evidence>
<organism evidence="6 7">
    <name type="scientific">Amanita muscaria (strain Koide BX008)</name>
    <dbReference type="NCBI Taxonomy" id="946122"/>
    <lineage>
        <taxon>Eukaryota</taxon>
        <taxon>Fungi</taxon>
        <taxon>Dikarya</taxon>
        <taxon>Basidiomycota</taxon>
        <taxon>Agaricomycotina</taxon>
        <taxon>Agaricomycetes</taxon>
        <taxon>Agaricomycetidae</taxon>
        <taxon>Agaricales</taxon>
        <taxon>Pluteineae</taxon>
        <taxon>Amanitaceae</taxon>
        <taxon>Amanita</taxon>
    </lineage>
</organism>
<dbReference type="PANTHER" id="PTHR21373:SF0">
    <property type="entry name" value="N-ALPHA-ACETYLTRANSFERASE 35, NATC AUXILIARY SUBUNIT"/>
    <property type="match status" value="1"/>
</dbReference>
<evidence type="ECO:0000259" key="5">
    <source>
        <dbReference type="Pfam" id="PF25789"/>
    </source>
</evidence>
<evidence type="ECO:0000256" key="2">
    <source>
        <dbReference type="ARBA" id="ARBA00006289"/>
    </source>
</evidence>
<gene>
    <name evidence="6" type="ORF">M378DRAFT_71592</name>
</gene>
<dbReference type="InParanoid" id="A0A0C2XGF9"/>
<keyword evidence="3" id="KW-0963">Cytoplasm</keyword>
<keyword evidence="7" id="KW-1185">Reference proteome</keyword>
<dbReference type="Pfam" id="PF04112">
    <property type="entry name" value="Mak10"/>
    <property type="match status" value="1"/>
</dbReference>
<dbReference type="AlphaFoldDB" id="A0A0C2XGF9"/>
<dbReference type="Pfam" id="PF25789">
    <property type="entry name" value="TPR_NAA35"/>
    <property type="match status" value="1"/>
</dbReference>
<dbReference type="OrthoDB" id="269405at2759"/>
<dbReference type="InterPro" id="IPR007244">
    <property type="entry name" value="Naa35_N"/>
</dbReference>
<comment type="similarity">
    <text evidence="2">Belongs to the MAK10 family.</text>
</comment>
<dbReference type="EMBL" id="KN818228">
    <property type="protein sequence ID" value="KIL68496.1"/>
    <property type="molecule type" value="Genomic_DNA"/>
</dbReference>
<name>A0A0C2XGF9_AMAMK</name>
<evidence type="ECO:0000256" key="1">
    <source>
        <dbReference type="ARBA" id="ARBA00004496"/>
    </source>
</evidence>
<accession>A0A0C2XGF9</accession>
<reference evidence="6 7" key="1">
    <citation type="submission" date="2014-04" db="EMBL/GenBank/DDBJ databases">
        <title>Evolutionary Origins and Diversification of the Mycorrhizal Mutualists.</title>
        <authorList>
            <consortium name="DOE Joint Genome Institute"/>
            <consortium name="Mycorrhizal Genomics Consortium"/>
            <person name="Kohler A."/>
            <person name="Kuo A."/>
            <person name="Nagy L.G."/>
            <person name="Floudas D."/>
            <person name="Copeland A."/>
            <person name="Barry K.W."/>
            <person name="Cichocki N."/>
            <person name="Veneault-Fourrey C."/>
            <person name="LaButti K."/>
            <person name="Lindquist E.A."/>
            <person name="Lipzen A."/>
            <person name="Lundell T."/>
            <person name="Morin E."/>
            <person name="Murat C."/>
            <person name="Riley R."/>
            <person name="Ohm R."/>
            <person name="Sun H."/>
            <person name="Tunlid A."/>
            <person name="Henrissat B."/>
            <person name="Grigoriev I.V."/>
            <person name="Hibbett D.S."/>
            <person name="Martin F."/>
        </authorList>
    </citation>
    <scope>NUCLEOTIDE SEQUENCE [LARGE SCALE GENOMIC DNA]</scope>
    <source>
        <strain evidence="6 7">Koide BX008</strain>
    </source>
</reference>
<feature type="domain" description="NAA35-like N-terminal" evidence="4">
    <location>
        <begin position="8"/>
        <end position="163"/>
    </location>
</feature>
<dbReference type="FunCoup" id="A0A0C2XGF9">
    <property type="interactions" value="440"/>
</dbReference>
<feature type="domain" description="NAA35-like TPR repeats" evidence="5">
    <location>
        <begin position="315"/>
        <end position="469"/>
    </location>
</feature>
<protein>
    <submittedName>
        <fullName evidence="6">Uncharacterized protein</fullName>
    </submittedName>
</protein>
<dbReference type="STRING" id="946122.A0A0C2XGF9"/>